<reference evidence="8 9" key="1">
    <citation type="journal article" date="2013" name="Nature">
        <title>Anaerobic oxidation of methane coupled to nitrate reduction in a novel archaeal lineage.</title>
        <authorList>
            <person name="Haroon M.F."/>
            <person name="Hu S."/>
            <person name="Shi Y."/>
            <person name="Imelfort M."/>
            <person name="Keller J."/>
            <person name="Hugenholtz P."/>
            <person name="Yuan Z."/>
            <person name="Tyson G.W."/>
        </authorList>
    </citation>
    <scope>NUCLEOTIDE SEQUENCE [LARGE SCALE GENOMIC DNA]</scope>
    <source>
        <strain evidence="8 9">ANME-2d</strain>
    </source>
</reference>
<dbReference type="InterPro" id="IPR051790">
    <property type="entry name" value="Cytochrome_c-biogenesis_DsbD"/>
</dbReference>
<comment type="caution">
    <text evidence="8">The sequence shown here is derived from an EMBL/GenBank/DDBJ whole genome shotgun (WGS) entry which is preliminary data.</text>
</comment>
<evidence type="ECO:0000256" key="5">
    <source>
        <dbReference type="ARBA" id="ARBA00023136"/>
    </source>
</evidence>
<feature type="transmembrane region" description="Helical" evidence="6">
    <location>
        <begin position="207"/>
        <end position="225"/>
    </location>
</feature>
<evidence type="ECO:0000256" key="4">
    <source>
        <dbReference type="ARBA" id="ARBA00022989"/>
    </source>
</evidence>
<dbReference type="OrthoDB" id="2809at2157"/>
<evidence type="ECO:0000313" key="9">
    <source>
        <dbReference type="Proteomes" id="UP000027153"/>
    </source>
</evidence>
<dbReference type="RefSeq" id="WP_048088236.1">
    <property type="nucleotide sequence ID" value="NZ_JMIY01000001.1"/>
</dbReference>
<keyword evidence="5 6" id="KW-0472">Membrane</keyword>
<organism evidence="8 9">
    <name type="scientific">Candidatus Methanoperedens nitratireducens</name>
    <dbReference type="NCBI Taxonomy" id="1392998"/>
    <lineage>
        <taxon>Archaea</taxon>
        <taxon>Methanobacteriati</taxon>
        <taxon>Methanobacteriota</taxon>
        <taxon>Stenosarchaea group</taxon>
        <taxon>Methanomicrobia</taxon>
        <taxon>Methanosarcinales</taxon>
        <taxon>ANME-2 cluster</taxon>
        <taxon>Candidatus Methanoperedentaceae</taxon>
        <taxon>Candidatus Methanoperedens</taxon>
    </lineage>
</organism>
<feature type="transmembrane region" description="Helical" evidence="6">
    <location>
        <begin position="46"/>
        <end position="68"/>
    </location>
</feature>
<accession>A0A062V6V6</accession>
<evidence type="ECO:0000256" key="1">
    <source>
        <dbReference type="ARBA" id="ARBA00004141"/>
    </source>
</evidence>
<dbReference type="Proteomes" id="UP000027153">
    <property type="component" value="Unassembled WGS sequence"/>
</dbReference>
<sequence>MVSNRGSFDKKLRIYLVGFALLLFSIIVIGLFIFLTNPAQAAGFTLSYIAGLSMIFLPCTLPLAFIIVPIAMNESPKKGMVMALLFGAGMMITFSIYGVAFASIGEITGLLTANVIAGILGGGMAYIFGLSEVGLIKMKIPGIETALPAFIQRQGDYLKVFLLGLLLANVGVGCPNPAFYVLLAYIIGTADISTGWSIMAVHGIGRATPLIFLVILGILGINATQSITKRIGSVRKVTGWGLIFVGAILFTITGLFRDWYEESALHEAWNHVLITLSGGRIGEAEELSMEKSIILEAVPQWLGPYVLILLLAIPVIWYFYKKQKKGTEKEDTEKEVM</sequence>
<dbReference type="EMBL" id="JMIY01000001">
    <property type="protein sequence ID" value="KCZ73032.1"/>
    <property type="molecule type" value="Genomic_DNA"/>
</dbReference>
<feature type="domain" description="Cytochrome C biogenesis protein transmembrane" evidence="7">
    <location>
        <begin position="48"/>
        <end position="214"/>
    </location>
</feature>
<dbReference type="AlphaFoldDB" id="A0A062V6V6"/>
<feature type="transmembrane region" description="Helical" evidence="6">
    <location>
        <begin position="237"/>
        <end position="256"/>
    </location>
</feature>
<keyword evidence="4 6" id="KW-1133">Transmembrane helix</keyword>
<gene>
    <name evidence="8" type="ORF">ANME2D_00091</name>
</gene>
<evidence type="ECO:0000313" key="8">
    <source>
        <dbReference type="EMBL" id="KCZ73032.1"/>
    </source>
</evidence>
<evidence type="ECO:0000256" key="6">
    <source>
        <dbReference type="SAM" id="Phobius"/>
    </source>
</evidence>
<comment type="similarity">
    <text evidence="2">Belongs to the DsbD family.</text>
</comment>
<feature type="transmembrane region" description="Helical" evidence="6">
    <location>
        <begin position="160"/>
        <end position="187"/>
    </location>
</feature>
<dbReference type="PANTHER" id="PTHR31272">
    <property type="entry name" value="CYTOCHROME C-TYPE BIOGENESIS PROTEIN HI_1454-RELATED"/>
    <property type="match status" value="1"/>
</dbReference>
<feature type="transmembrane region" description="Helical" evidence="6">
    <location>
        <begin position="80"/>
        <end position="104"/>
    </location>
</feature>
<keyword evidence="3 6" id="KW-0812">Transmembrane</keyword>
<feature type="transmembrane region" description="Helical" evidence="6">
    <location>
        <begin position="110"/>
        <end position="130"/>
    </location>
</feature>
<name>A0A062V6V6_9EURY</name>
<protein>
    <submittedName>
        <fullName evidence="8">Thiol:disulfide interchange protein</fullName>
    </submittedName>
</protein>
<evidence type="ECO:0000259" key="7">
    <source>
        <dbReference type="Pfam" id="PF02683"/>
    </source>
</evidence>
<dbReference type="GO" id="GO:0017004">
    <property type="term" value="P:cytochrome complex assembly"/>
    <property type="evidence" value="ECO:0007669"/>
    <property type="project" value="InterPro"/>
</dbReference>
<keyword evidence="9" id="KW-1185">Reference proteome</keyword>
<proteinExistence type="inferred from homology"/>
<dbReference type="GO" id="GO:0016020">
    <property type="term" value="C:membrane"/>
    <property type="evidence" value="ECO:0007669"/>
    <property type="project" value="UniProtKB-SubCell"/>
</dbReference>
<dbReference type="InterPro" id="IPR003834">
    <property type="entry name" value="Cyt_c_assmbl_TM_dom"/>
</dbReference>
<evidence type="ECO:0000256" key="2">
    <source>
        <dbReference type="ARBA" id="ARBA00006143"/>
    </source>
</evidence>
<evidence type="ECO:0000256" key="3">
    <source>
        <dbReference type="ARBA" id="ARBA00022692"/>
    </source>
</evidence>
<comment type="subcellular location">
    <subcellularLocation>
        <location evidence="1">Membrane</location>
        <topology evidence="1">Multi-pass membrane protein</topology>
    </subcellularLocation>
</comment>
<dbReference type="PANTHER" id="PTHR31272:SF9">
    <property type="entry name" value="BLL1027 PROTEIN"/>
    <property type="match status" value="1"/>
</dbReference>
<feature type="transmembrane region" description="Helical" evidence="6">
    <location>
        <begin position="301"/>
        <end position="320"/>
    </location>
</feature>
<dbReference type="Pfam" id="PF02683">
    <property type="entry name" value="DsbD_TM"/>
    <property type="match status" value="1"/>
</dbReference>
<feature type="transmembrane region" description="Helical" evidence="6">
    <location>
        <begin position="12"/>
        <end position="34"/>
    </location>
</feature>